<feature type="region of interest" description="Disordered" evidence="2">
    <location>
        <begin position="834"/>
        <end position="853"/>
    </location>
</feature>
<feature type="compositionally biased region" description="Basic residues" evidence="2">
    <location>
        <begin position="949"/>
        <end position="961"/>
    </location>
</feature>
<feature type="compositionally biased region" description="Basic and acidic residues" evidence="2">
    <location>
        <begin position="1229"/>
        <end position="1266"/>
    </location>
</feature>
<dbReference type="GO" id="GO:0040029">
    <property type="term" value="P:epigenetic regulation of gene expression"/>
    <property type="evidence" value="ECO:0007669"/>
    <property type="project" value="TreeGrafter"/>
</dbReference>
<gene>
    <name evidence="4" type="ORF">GIB67_042775</name>
</gene>
<protein>
    <recommendedName>
        <fullName evidence="3">BAT2 N-terminal domain-containing protein</fullName>
    </recommendedName>
</protein>
<feature type="region of interest" description="Disordered" evidence="2">
    <location>
        <begin position="473"/>
        <end position="497"/>
    </location>
</feature>
<feature type="domain" description="BAT2 N-terminal" evidence="3">
    <location>
        <begin position="11"/>
        <end position="164"/>
    </location>
</feature>
<sequence>MSSSMLTGERRWVSARRGGMMTVLGKVTVPKPINLPSQRLENQGLDPNVDIVPKGTLSWGGRSTSSSQNAWGSPTDGVCSPSHLSGRPSSGGSGTRPSTAGSDTSHEPSNAWGPNSRPSSASGVLASNQTLVVSTRPQSAEQRPGSSQLSRFAEPVSQSSVAWGSAGAAEKLGTSSSKKSGFALSSGDFPTLGSEKSTESHVNQGHNSQGRPVSASGRVAPAKERSDILSTEEESLNASTERNITTWKETNSPYVGGGPAPVPENWHREPHLYPNHCMPPQHFDPWHGAPVRNPPDGVWYRGPAHVPPYRSPSPPGSYPPNEPYSYYHPQIPARPFANQQPVPRPGSDPTGSYPKQGDPYRQHMPDPYIRPVMPVRPGVYPGPVPYDGYYGPPHAGFHHSNDRDAAMMGMPNGPNFYNRYPDQNFHPDPGNFRPRTGGYGPPTNIPMAKEQVESGHPHDAHRGPYKVILKQHDGKGENDGSREQHMETENQIKNQRENDWVGDHRKHETVNILKISSQSADPSRGGQDSNSVAKAKLVDEGVVKKPETAAILGEGSEQLVSTQKIPTLFEKIEGLNTKVRDIDGRYDTGHGHTREKSHDTGHGLTREEKMKSFRVINPKDDHIIKQAGIFSVSAERSSNISIGANKSGRDNKIGPKSSLVSDSQASAPAVIKISENSRSDYRGKGKVNTEEGEEWRKKIPAKNTETYPDVLDCHTTQEVFEKPDLNLQEKVGEGMCATSALDPSDYNAQRAKMREIATQRAKQLQEEEELRTRHQKAKALAKLEELNRKTLAMERSTQMPDPAPQSAIGNSDAKIWHEVSNSALVSNSVSITQMRDVSTTKPGEPTGLPKKMQSEAPVFGSLDSFSINSMTLPDKTSTVAVKDQTNEPLLHNTSGTKQKLMVHQKKQNKNLSEKIAPSDGTGVPLPKIHAKLAVNLNAPGADDPAAPQQKKKNSRNNKNKHKSNEVDTPSASSMKPIVSETMSAVALCQSAESQKPKDVPLAVDLGWSLPTEEVHSQLKPQPVRKVLRNAHSSRSMEKSEGVVWAPVRSQGNNEASEETTKNIYGIQNHKNRRAEMQRYVPKLARDVSTSVDQAISDKTNIAESGSPSSKNSHLTIGKEVEPRNVDSKRNKYGKMQSSWRQRGSAESSPIVQVPPVPCDEASLSSVRSKIPPKPVEQEKQMKEKLDISNNWKSSNIMPITTEAVNGPVVKEHGVTGGRKWPTHKVNKARGNDFNRSHYDDSHGEISNKADTRPPAFEYHDVSEHVSSHWKPKSPTHNRQASRGNGTERGISHVDNRSGGLPQASKDSKSEVPTVLDEEAKRENFKQGASSMNKPNSSGGLRRHGNNNIRPDRPQEQQPGGISTAGQENSKPANFERPQHNNSHYEYQPVRSHNNKPSESFGEGSSYRGRGQGRRGGRNFHV</sequence>
<name>A0A7J7L0X8_9MAGN</name>
<evidence type="ECO:0000313" key="5">
    <source>
        <dbReference type="Proteomes" id="UP000541444"/>
    </source>
</evidence>
<feature type="compositionally biased region" description="Polar residues" evidence="2">
    <location>
        <begin position="1379"/>
        <end position="1397"/>
    </location>
</feature>
<dbReference type="InterPro" id="IPR009738">
    <property type="entry name" value="BAT2_N"/>
</dbReference>
<accession>A0A7J7L0X8</accession>
<feature type="compositionally biased region" description="Basic and acidic residues" evidence="2">
    <location>
        <begin position="1116"/>
        <end position="1129"/>
    </location>
</feature>
<dbReference type="PANTHER" id="PTHR34805">
    <property type="entry name" value="PROTEIN MODIFIER OF SNC1 1"/>
    <property type="match status" value="1"/>
</dbReference>
<feature type="region of interest" description="Disordered" evidence="2">
    <location>
        <begin position="310"/>
        <end position="363"/>
    </location>
</feature>
<evidence type="ECO:0000256" key="1">
    <source>
        <dbReference type="ARBA" id="ARBA00022553"/>
    </source>
</evidence>
<feature type="region of interest" description="Disordered" evidence="2">
    <location>
        <begin position="189"/>
        <end position="240"/>
    </location>
</feature>
<feature type="region of interest" description="Disordered" evidence="2">
    <location>
        <begin position="1029"/>
        <end position="1070"/>
    </location>
</feature>
<feature type="region of interest" description="Disordered" evidence="2">
    <location>
        <begin position="1213"/>
        <end position="1421"/>
    </location>
</feature>
<evidence type="ECO:0000259" key="3">
    <source>
        <dbReference type="Pfam" id="PF07001"/>
    </source>
</evidence>
<feature type="region of interest" description="Disordered" evidence="2">
    <location>
        <begin position="888"/>
        <end position="924"/>
    </location>
</feature>
<feature type="compositionally biased region" description="Polar residues" evidence="2">
    <location>
        <begin position="1135"/>
        <end position="1150"/>
    </location>
</feature>
<comment type="caution">
    <text evidence="4">The sequence shown here is derived from an EMBL/GenBank/DDBJ whole genome shotgun (WGS) entry which is preliminary data.</text>
</comment>
<feature type="region of interest" description="Disordered" evidence="2">
    <location>
        <begin position="134"/>
        <end position="153"/>
    </location>
</feature>
<evidence type="ECO:0000256" key="2">
    <source>
        <dbReference type="SAM" id="MobiDB-lite"/>
    </source>
</evidence>
<feature type="compositionally biased region" description="Polar residues" evidence="2">
    <location>
        <begin position="112"/>
        <end position="124"/>
    </location>
</feature>
<reference evidence="4 5" key="1">
    <citation type="journal article" date="2020" name="IScience">
        <title>Genome Sequencing of the Endangered Kingdonia uniflora (Circaeasteraceae, Ranunculales) Reveals Potential Mechanisms of Evolutionary Specialization.</title>
        <authorList>
            <person name="Sun Y."/>
            <person name="Deng T."/>
            <person name="Zhang A."/>
            <person name="Moore M.J."/>
            <person name="Landis J.B."/>
            <person name="Lin N."/>
            <person name="Zhang H."/>
            <person name="Zhang X."/>
            <person name="Huang J."/>
            <person name="Zhang X."/>
            <person name="Sun H."/>
            <person name="Wang H."/>
        </authorList>
    </citation>
    <scope>NUCLEOTIDE SEQUENCE [LARGE SCALE GENOMIC DNA]</scope>
    <source>
        <strain evidence="4">TB1705</strain>
        <tissue evidence="4">Leaf</tissue>
    </source>
</reference>
<feature type="region of interest" description="Disordered" evidence="2">
    <location>
        <begin position="1097"/>
        <end position="1182"/>
    </location>
</feature>
<feature type="compositionally biased region" description="Polar residues" evidence="2">
    <location>
        <begin position="61"/>
        <end position="72"/>
    </location>
</feature>
<dbReference type="OrthoDB" id="1939715at2759"/>
<keyword evidence="1" id="KW-0597">Phosphoprotein</keyword>
<feature type="compositionally biased region" description="Polar residues" evidence="2">
    <location>
        <begin position="1326"/>
        <end position="1338"/>
    </location>
</feature>
<dbReference type="Proteomes" id="UP000541444">
    <property type="component" value="Unassembled WGS sequence"/>
</dbReference>
<feature type="compositionally biased region" description="Pro residues" evidence="2">
    <location>
        <begin position="310"/>
        <end position="322"/>
    </location>
</feature>
<feature type="compositionally biased region" description="Polar residues" evidence="2">
    <location>
        <begin position="1355"/>
        <end position="1371"/>
    </location>
</feature>
<dbReference type="EMBL" id="JACGCM010002752">
    <property type="protein sequence ID" value="KAF6136290.1"/>
    <property type="molecule type" value="Genomic_DNA"/>
</dbReference>
<feature type="region of interest" description="Disordered" evidence="2">
    <location>
        <begin position="937"/>
        <end position="974"/>
    </location>
</feature>
<dbReference type="InterPro" id="IPR038808">
    <property type="entry name" value="MOS1-like"/>
</dbReference>
<dbReference type="PANTHER" id="PTHR34805:SF1">
    <property type="entry name" value="PROTEIN MODIFIER OF SNC1 1"/>
    <property type="match status" value="1"/>
</dbReference>
<feature type="compositionally biased region" description="Polar residues" evidence="2">
    <location>
        <begin position="1097"/>
        <end position="1114"/>
    </location>
</feature>
<feature type="compositionally biased region" description="Low complexity" evidence="2">
    <location>
        <begin position="938"/>
        <end position="947"/>
    </location>
</feature>
<evidence type="ECO:0000313" key="4">
    <source>
        <dbReference type="EMBL" id="KAF6136290.1"/>
    </source>
</evidence>
<keyword evidence="5" id="KW-1185">Reference proteome</keyword>
<feature type="compositionally biased region" description="Polar residues" evidence="2">
    <location>
        <begin position="200"/>
        <end position="211"/>
    </location>
</feature>
<proteinExistence type="predicted"/>
<feature type="region of interest" description="Disordered" evidence="2">
    <location>
        <begin position="32"/>
        <end position="124"/>
    </location>
</feature>
<feature type="region of interest" description="Disordered" evidence="2">
    <location>
        <begin position="641"/>
        <end position="665"/>
    </location>
</feature>
<feature type="compositionally biased region" description="Basic residues" evidence="2">
    <location>
        <begin position="1410"/>
        <end position="1421"/>
    </location>
</feature>
<organism evidence="4 5">
    <name type="scientific">Kingdonia uniflora</name>
    <dbReference type="NCBI Taxonomy" id="39325"/>
    <lineage>
        <taxon>Eukaryota</taxon>
        <taxon>Viridiplantae</taxon>
        <taxon>Streptophyta</taxon>
        <taxon>Embryophyta</taxon>
        <taxon>Tracheophyta</taxon>
        <taxon>Spermatophyta</taxon>
        <taxon>Magnoliopsida</taxon>
        <taxon>Ranunculales</taxon>
        <taxon>Circaeasteraceae</taxon>
        <taxon>Kingdonia</taxon>
    </lineage>
</organism>
<dbReference type="Pfam" id="PF07001">
    <property type="entry name" value="BAT2_N"/>
    <property type="match status" value="1"/>
</dbReference>